<dbReference type="GO" id="GO:0005886">
    <property type="term" value="C:plasma membrane"/>
    <property type="evidence" value="ECO:0007669"/>
    <property type="project" value="UniProtKB-SubCell"/>
</dbReference>
<proteinExistence type="predicted"/>
<accession>A0A0S8G4H3</accession>
<keyword evidence="2" id="KW-1003">Cell membrane</keyword>
<evidence type="ECO:0000313" key="9">
    <source>
        <dbReference type="Proteomes" id="UP000051717"/>
    </source>
</evidence>
<keyword evidence="4 6" id="KW-1133">Transmembrane helix</keyword>
<name>A0A0S8G4H3_UNCT6</name>
<feature type="domain" description="EamA" evidence="7">
    <location>
        <begin position="156"/>
        <end position="286"/>
    </location>
</feature>
<dbReference type="AlphaFoldDB" id="A0A0S8G4H3"/>
<dbReference type="EMBL" id="LJUI01000102">
    <property type="protein sequence ID" value="KPK67878.1"/>
    <property type="molecule type" value="Genomic_DNA"/>
</dbReference>
<sequence>MKRLLLKSDALLLLTAIIWGFAFVAQRKGMEYVGPFTFNAVRFALGSVFLIPFLVGRRRRRARGGDGPPFIAKVALSGCGLAGVALFMGASLQQTGIVYTTAGKAGFITGIYVIIVPILGFFIGQRSGIGTWIGACCAVVGLHFLSLSGRFSFSHGDLLVLGGAFFWAAHVLIIGWLTSWVAPLVLAFLQYAACAALSFMAAMLVEAISAEALLRAAVPILYGGVLSTGIAYTLQVVAQRTAHPSHAAIILSLEAVFAALGGWLLLDETLPLRGWFGCALILAGIFASELTHRGKLRGGSVRAIST</sequence>
<feature type="transmembrane region" description="Helical" evidence="6">
    <location>
        <begin position="102"/>
        <end position="122"/>
    </location>
</feature>
<dbReference type="InterPro" id="IPR037185">
    <property type="entry name" value="EmrE-like"/>
</dbReference>
<dbReference type="PANTHER" id="PTHR42920:SF5">
    <property type="entry name" value="EAMA DOMAIN-CONTAINING PROTEIN"/>
    <property type="match status" value="1"/>
</dbReference>
<keyword evidence="5 6" id="KW-0472">Membrane</keyword>
<dbReference type="PATRIC" id="fig|1703774.3.peg.840"/>
<organism evidence="8 9">
    <name type="scientific">candidate division TA06 bacterium SM23_40</name>
    <dbReference type="NCBI Taxonomy" id="1703774"/>
    <lineage>
        <taxon>Bacteria</taxon>
        <taxon>Bacteria division TA06</taxon>
    </lineage>
</organism>
<dbReference type="InterPro" id="IPR000620">
    <property type="entry name" value="EamA_dom"/>
</dbReference>
<feature type="transmembrane region" description="Helical" evidence="6">
    <location>
        <begin position="129"/>
        <end position="146"/>
    </location>
</feature>
<evidence type="ECO:0000256" key="1">
    <source>
        <dbReference type="ARBA" id="ARBA00004651"/>
    </source>
</evidence>
<evidence type="ECO:0000256" key="5">
    <source>
        <dbReference type="ARBA" id="ARBA00023136"/>
    </source>
</evidence>
<keyword evidence="3 6" id="KW-0812">Transmembrane</keyword>
<dbReference type="Gene3D" id="1.10.3730.20">
    <property type="match status" value="1"/>
</dbReference>
<feature type="domain" description="EamA" evidence="7">
    <location>
        <begin position="8"/>
        <end position="146"/>
    </location>
</feature>
<evidence type="ECO:0000256" key="4">
    <source>
        <dbReference type="ARBA" id="ARBA00022989"/>
    </source>
</evidence>
<protein>
    <recommendedName>
        <fullName evidence="7">EamA domain-containing protein</fullName>
    </recommendedName>
</protein>
<reference evidence="8 9" key="1">
    <citation type="journal article" date="2015" name="Microbiome">
        <title>Genomic resolution of linkages in carbon, nitrogen, and sulfur cycling among widespread estuary sediment bacteria.</title>
        <authorList>
            <person name="Baker B.J."/>
            <person name="Lazar C.S."/>
            <person name="Teske A.P."/>
            <person name="Dick G.J."/>
        </authorList>
    </citation>
    <scope>NUCLEOTIDE SEQUENCE [LARGE SCALE GENOMIC DNA]</scope>
    <source>
        <strain evidence="8">SM23_40</strain>
    </source>
</reference>
<evidence type="ECO:0000313" key="8">
    <source>
        <dbReference type="EMBL" id="KPK67878.1"/>
    </source>
</evidence>
<gene>
    <name evidence="8" type="ORF">AMJ82_09615</name>
</gene>
<comment type="subcellular location">
    <subcellularLocation>
        <location evidence="1">Cell membrane</location>
        <topology evidence="1">Multi-pass membrane protein</topology>
    </subcellularLocation>
</comment>
<evidence type="ECO:0000256" key="3">
    <source>
        <dbReference type="ARBA" id="ARBA00022692"/>
    </source>
</evidence>
<evidence type="ECO:0000256" key="6">
    <source>
        <dbReference type="SAM" id="Phobius"/>
    </source>
</evidence>
<dbReference type="Pfam" id="PF00892">
    <property type="entry name" value="EamA"/>
    <property type="match status" value="2"/>
</dbReference>
<dbReference type="SUPFAM" id="SSF103481">
    <property type="entry name" value="Multidrug resistance efflux transporter EmrE"/>
    <property type="match status" value="2"/>
</dbReference>
<feature type="transmembrane region" description="Helical" evidence="6">
    <location>
        <begin position="36"/>
        <end position="55"/>
    </location>
</feature>
<feature type="transmembrane region" description="Helical" evidence="6">
    <location>
        <begin position="67"/>
        <end position="90"/>
    </location>
</feature>
<dbReference type="PANTHER" id="PTHR42920">
    <property type="entry name" value="OS03G0707200 PROTEIN-RELATED"/>
    <property type="match status" value="1"/>
</dbReference>
<feature type="transmembrane region" description="Helical" evidence="6">
    <location>
        <begin position="158"/>
        <end position="177"/>
    </location>
</feature>
<evidence type="ECO:0000256" key="2">
    <source>
        <dbReference type="ARBA" id="ARBA00022475"/>
    </source>
</evidence>
<feature type="transmembrane region" description="Helical" evidence="6">
    <location>
        <begin position="184"/>
        <end position="204"/>
    </location>
</feature>
<dbReference type="InterPro" id="IPR051258">
    <property type="entry name" value="Diverse_Substrate_Transporter"/>
</dbReference>
<feature type="transmembrane region" description="Helical" evidence="6">
    <location>
        <begin position="216"/>
        <end position="234"/>
    </location>
</feature>
<evidence type="ECO:0000259" key="7">
    <source>
        <dbReference type="Pfam" id="PF00892"/>
    </source>
</evidence>
<comment type="caution">
    <text evidence="8">The sequence shown here is derived from an EMBL/GenBank/DDBJ whole genome shotgun (WGS) entry which is preliminary data.</text>
</comment>
<dbReference type="Proteomes" id="UP000051717">
    <property type="component" value="Unassembled WGS sequence"/>
</dbReference>
<feature type="transmembrane region" description="Helical" evidence="6">
    <location>
        <begin position="246"/>
        <end position="266"/>
    </location>
</feature>